<name>A0A5A9W5G2_9GAMM</name>
<dbReference type="AlphaFoldDB" id="A0A5A9W5G2"/>
<keyword evidence="1" id="KW-0812">Transmembrane</keyword>
<dbReference type="Gene3D" id="3.30.70.270">
    <property type="match status" value="1"/>
</dbReference>
<dbReference type="InterPro" id="IPR043128">
    <property type="entry name" value="Rev_trsase/Diguanyl_cyclase"/>
</dbReference>
<organism evidence="3 4">
    <name type="scientific">Nitrincola tapanii</name>
    <dbReference type="NCBI Taxonomy" id="1708751"/>
    <lineage>
        <taxon>Bacteria</taxon>
        <taxon>Pseudomonadati</taxon>
        <taxon>Pseudomonadota</taxon>
        <taxon>Gammaproteobacteria</taxon>
        <taxon>Oceanospirillales</taxon>
        <taxon>Oceanospirillaceae</taxon>
        <taxon>Nitrincola</taxon>
    </lineage>
</organism>
<feature type="transmembrane region" description="Helical" evidence="1">
    <location>
        <begin position="6"/>
        <end position="25"/>
    </location>
</feature>
<proteinExistence type="predicted"/>
<comment type="caution">
    <text evidence="3">The sequence shown here is derived from an EMBL/GenBank/DDBJ whole genome shotgun (WGS) entry which is preliminary data.</text>
</comment>
<keyword evidence="1" id="KW-1133">Transmembrane helix</keyword>
<keyword evidence="4" id="KW-1185">Reference proteome</keyword>
<accession>A0A5A9W5G2</accession>
<reference evidence="3 4" key="1">
    <citation type="submission" date="2019-03" db="EMBL/GenBank/DDBJ databases">
        <title>Nitrincola sp. nov. isolated from an Indian soda lake.</title>
        <authorList>
            <person name="Joshi A."/>
            <person name="Thite S.V."/>
            <person name="Joseph N."/>
            <person name="Dhotre D."/>
            <person name="Moorthy M."/>
            <person name="Shouche Y.S."/>
        </authorList>
    </citation>
    <scope>NUCLEOTIDE SEQUENCE [LARGE SCALE GENOMIC DNA]</scope>
    <source>
        <strain evidence="3 4">MEB193</strain>
    </source>
</reference>
<dbReference type="SMART" id="SM00267">
    <property type="entry name" value="GGDEF"/>
    <property type="match status" value="1"/>
</dbReference>
<dbReference type="Proteomes" id="UP000325302">
    <property type="component" value="Unassembled WGS sequence"/>
</dbReference>
<feature type="domain" description="GGDEF" evidence="2">
    <location>
        <begin position="35"/>
        <end position="197"/>
    </location>
</feature>
<evidence type="ECO:0000313" key="4">
    <source>
        <dbReference type="Proteomes" id="UP000325302"/>
    </source>
</evidence>
<dbReference type="InterPro" id="IPR000160">
    <property type="entry name" value="GGDEF_dom"/>
</dbReference>
<evidence type="ECO:0000313" key="3">
    <source>
        <dbReference type="EMBL" id="KAA0875892.1"/>
    </source>
</evidence>
<gene>
    <name evidence="3" type="ORF">E1H14_04180</name>
</gene>
<dbReference type="OrthoDB" id="420409at2"/>
<protein>
    <recommendedName>
        <fullName evidence="2">GGDEF domain-containing protein</fullName>
    </recommendedName>
</protein>
<evidence type="ECO:0000256" key="1">
    <source>
        <dbReference type="SAM" id="Phobius"/>
    </source>
</evidence>
<sequence>MFQSLMPYLLAFLLCLSFGLGLYLWKLRQAFQAYRHWAEQEIAQLSPTDTQTGALKADPFLHQLEVECRRAVREFMPLTLMKVHFELLHEAGELSVFTQQSAAILRQKLARPGDQLGQVEANGLAMLLPATNAQAESFAQHCHTHLKEVFANASVQITLVACTFQPSANLNAVYASEKLEALLQEALQSRAGEVHFHAEEIADFSLTYTL</sequence>
<evidence type="ECO:0000259" key="2">
    <source>
        <dbReference type="SMART" id="SM00267"/>
    </source>
</evidence>
<dbReference type="EMBL" id="SMRS01000002">
    <property type="protein sequence ID" value="KAA0875892.1"/>
    <property type="molecule type" value="Genomic_DNA"/>
</dbReference>
<keyword evidence="1" id="KW-0472">Membrane</keyword>
<dbReference type="RefSeq" id="WP_149390195.1">
    <property type="nucleotide sequence ID" value="NZ_SMRS01000002.1"/>
</dbReference>